<dbReference type="Proteomes" id="UP001629059">
    <property type="component" value="Unassembled WGS sequence"/>
</dbReference>
<dbReference type="InterPro" id="IPR021087">
    <property type="entry name" value="Uncharacterised_PixA/AidA"/>
</dbReference>
<reference evidence="1 2" key="1">
    <citation type="submission" date="2024-06" db="EMBL/GenBank/DDBJ databases">
        <authorList>
            <person name="Kaempfer P."/>
            <person name="Viver T."/>
        </authorList>
    </citation>
    <scope>NUCLEOTIDE SEQUENCE [LARGE SCALE GENOMIC DNA]</scope>
    <source>
        <strain evidence="1 2">ST-75</strain>
    </source>
</reference>
<dbReference type="Pfam" id="PF12306">
    <property type="entry name" value="PixA"/>
    <property type="match status" value="1"/>
</dbReference>
<name>A0ABW8YFJ1_9FLAO</name>
<accession>A0ABW8YFJ1</accession>
<protein>
    <submittedName>
        <fullName evidence="1">Inclusion body family protein</fullName>
    </submittedName>
</protein>
<keyword evidence="2" id="KW-1185">Reference proteome</keyword>
<dbReference type="InterPro" id="IPR038712">
    <property type="entry name" value="PixA-like_sf"/>
</dbReference>
<organism evidence="1 2">
    <name type="scientific">Flavobacterium rhizophilum</name>
    <dbReference type="NCBI Taxonomy" id="3163296"/>
    <lineage>
        <taxon>Bacteria</taxon>
        <taxon>Pseudomonadati</taxon>
        <taxon>Bacteroidota</taxon>
        <taxon>Flavobacteriia</taxon>
        <taxon>Flavobacteriales</taxon>
        <taxon>Flavobacteriaceae</taxon>
        <taxon>Flavobacterium</taxon>
    </lineage>
</organism>
<proteinExistence type="predicted"/>
<dbReference type="Gene3D" id="2.60.40.3910">
    <property type="entry name" value="Inclusion body protein"/>
    <property type="match status" value="1"/>
</dbReference>
<dbReference type="EMBL" id="JBELQB010000014">
    <property type="protein sequence ID" value="MFL9838991.1"/>
    <property type="molecule type" value="Genomic_DNA"/>
</dbReference>
<dbReference type="RefSeq" id="WP_408075935.1">
    <property type="nucleotide sequence ID" value="NZ_JBELQB010000014.1"/>
</dbReference>
<sequence>MATQEIIDVLIAVDTETIISKFGTNTDPNNPVQITDASLIFMITKSADAVSGNAGNELKIGAKTLDTIRWRETSLSLNAVYSALLYKFVATSGGDLISPPIPLLAEDQVPLPDPSNPTVPKTQTIETYFWNSTVLNPGNVIYHFNFMIVDRSGNVQGYYWWDPYIQITD</sequence>
<evidence type="ECO:0000313" key="2">
    <source>
        <dbReference type="Proteomes" id="UP001629059"/>
    </source>
</evidence>
<evidence type="ECO:0000313" key="1">
    <source>
        <dbReference type="EMBL" id="MFL9838991.1"/>
    </source>
</evidence>
<comment type="caution">
    <text evidence="1">The sequence shown here is derived from an EMBL/GenBank/DDBJ whole genome shotgun (WGS) entry which is preliminary data.</text>
</comment>
<gene>
    <name evidence="1" type="ORF">ABS768_15895</name>
</gene>